<organism evidence="1 2">
    <name type="scientific">Lepraria finkii</name>
    <dbReference type="NCBI Taxonomy" id="1340010"/>
    <lineage>
        <taxon>Eukaryota</taxon>
        <taxon>Fungi</taxon>
        <taxon>Dikarya</taxon>
        <taxon>Ascomycota</taxon>
        <taxon>Pezizomycotina</taxon>
        <taxon>Lecanoromycetes</taxon>
        <taxon>OSLEUM clade</taxon>
        <taxon>Lecanoromycetidae</taxon>
        <taxon>Lecanorales</taxon>
        <taxon>Lecanorineae</taxon>
        <taxon>Stereocaulaceae</taxon>
        <taxon>Lepraria</taxon>
    </lineage>
</organism>
<evidence type="ECO:0000313" key="2">
    <source>
        <dbReference type="Proteomes" id="UP001590951"/>
    </source>
</evidence>
<dbReference type="EMBL" id="JBHFEH010000079">
    <property type="protein sequence ID" value="KAL2048807.1"/>
    <property type="molecule type" value="Genomic_DNA"/>
</dbReference>
<accession>A0ABR4ASY2</accession>
<evidence type="ECO:0000313" key="1">
    <source>
        <dbReference type="EMBL" id="KAL2048807.1"/>
    </source>
</evidence>
<protein>
    <submittedName>
        <fullName evidence="1">Uncharacterized protein</fullName>
    </submittedName>
</protein>
<comment type="caution">
    <text evidence="1">The sequence shown here is derived from an EMBL/GenBank/DDBJ whole genome shotgun (WGS) entry which is preliminary data.</text>
</comment>
<dbReference type="Proteomes" id="UP001590951">
    <property type="component" value="Unassembled WGS sequence"/>
</dbReference>
<sequence length="136" mass="13496">MALESSRLVGDSTMTLPSPVPVRDVAAAGQPVNTAPNCGNSVAGTVLTPNAPAITISGTPISLEHTALVVGSSTIPVQSVESAATQGIGGLILSGLNGGPRPLSVTPLVGSSPTLNSTARRHSEEAFTKSMLTGVV</sequence>
<reference evidence="1 2" key="1">
    <citation type="submission" date="2024-09" db="EMBL/GenBank/DDBJ databases">
        <title>Rethinking Asexuality: The Enigmatic Case of Functional Sexual Genes in Lepraria (Stereocaulaceae).</title>
        <authorList>
            <person name="Doellman M."/>
            <person name="Sun Y."/>
            <person name="Barcenas-Pena A."/>
            <person name="Lumbsch H.T."/>
            <person name="Grewe F."/>
        </authorList>
    </citation>
    <scope>NUCLEOTIDE SEQUENCE [LARGE SCALE GENOMIC DNA]</scope>
    <source>
        <strain evidence="1 2">Grewe 0041</strain>
    </source>
</reference>
<proteinExistence type="predicted"/>
<gene>
    <name evidence="1" type="ORF">ABVK25_010932</name>
</gene>
<name>A0ABR4ASY2_9LECA</name>
<keyword evidence="2" id="KW-1185">Reference proteome</keyword>